<protein>
    <submittedName>
        <fullName evidence="2">Uncharacterized protein</fullName>
    </submittedName>
</protein>
<evidence type="ECO:0000256" key="1">
    <source>
        <dbReference type="SAM" id="MobiDB-lite"/>
    </source>
</evidence>
<dbReference type="Proteomes" id="UP000288429">
    <property type="component" value="Unassembled WGS sequence"/>
</dbReference>
<sequence>MSDTLLAAGEYTYEPPAEEERSRFTRTRRLLAPKLNHVLQMRLPPEILTTIAGLLVRECAVITSEEQSLGKNASNTLVDLSRDVYASYHVVDGVRYATGLSNSTSDLSEDEHHVLVRKAGQSVHKIWIAEDHRGIRCVRFCSSDAILPAPTPIARSWWRYISASDGIEEITVKTDGIKLRDILVPGETASEITNNYVGWASPQHPTGIMDLRTLGPLNENPERLRMNSFICNAKGTTGYTVATHGHSVAMIHAHGLEDDTRFYVEMNAGFSKAFLAYMPLDEGEYVTEICRRYALGPLNRPSVCLVFITNKGRNALFGTSGPPESCRVLDKILTPAPDGSRIFYNACDSVLGKSIKYLAFEGTQSPTQRPFPASLIPNSPFFWTQSNEPWFVSSCHMEGVVDVTLCRDTSLAHQPILGMLLENENGHRDCLGQFRYDKPLQKVRVDQTAKLYIGSRRTTGSYLYVADVLTFPPTDRDELAWIEVCWQSTLEWWSSLRHSILRHTSAKGQVTNMETFLKDGNYTIVSRV</sequence>
<reference evidence="2 3" key="1">
    <citation type="submission" date="2017-06" db="EMBL/GenBank/DDBJ databases">
        <title>Cmopartive genomic analysis of Ambrosia Fusariam Clade fungi.</title>
        <authorList>
            <person name="Stajich J.E."/>
            <person name="Carrillo J."/>
            <person name="Kijimoto T."/>
            <person name="Eskalen A."/>
            <person name="O'Donnell K."/>
            <person name="Kasson M."/>
        </authorList>
    </citation>
    <scope>NUCLEOTIDE SEQUENCE [LARGE SCALE GENOMIC DNA]</scope>
    <source>
        <strain evidence="2 3">NRRL 20438</strain>
    </source>
</reference>
<dbReference type="EMBL" id="NIZV01000276">
    <property type="protein sequence ID" value="RSL96434.1"/>
    <property type="molecule type" value="Genomic_DNA"/>
</dbReference>
<evidence type="ECO:0000313" key="2">
    <source>
        <dbReference type="EMBL" id="RSL96434.1"/>
    </source>
</evidence>
<name>A0A428T2Z5_9HYPO</name>
<comment type="caution">
    <text evidence="2">The sequence shown here is derived from an EMBL/GenBank/DDBJ whole genome shotgun (WGS) entry which is preliminary data.</text>
</comment>
<gene>
    <name evidence="2" type="ORF">CDV31_013470</name>
</gene>
<proteinExistence type="predicted"/>
<dbReference type="AlphaFoldDB" id="A0A428T2Z5"/>
<accession>A0A428T2Z5</accession>
<organism evidence="2 3">
    <name type="scientific">Fusarium ambrosium</name>
    <dbReference type="NCBI Taxonomy" id="131363"/>
    <lineage>
        <taxon>Eukaryota</taxon>
        <taxon>Fungi</taxon>
        <taxon>Dikarya</taxon>
        <taxon>Ascomycota</taxon>
        <taxon>Pezizomycotina</taxon>
        <taxon>Sordariomycetes</taxon>
        <taxon>Hypocreomycetidae</taxon>
        <taxon>Hypocreales</taxon>
        <taxon>Nectriaceae</taxon>
        <taxon>Fusarium</taxon>
        <taxon>Fusarium solani species complex</taxon>
    </lineage>
</organism>
<evidence type="ECO:0000313" key="3">
    <source>
        <dbReference type="Proteomes" id="UP000288429"/>
    </source>
</evidence>
<keyword evidence="3" id="KW-1185">Reference proteome</keyword>
<feature type="region of interest" description="Disordered" evidence="1">
    <location>
        <begin position="1"/>
        <end position="20"/>
    </location>
</feature>